<proteinExistence type="predicted"/>
<organism evidence="1 2">
    <name type="scientific">Rhodococcus ruber</name>
    <dbReference type="NCBI Taxonomy" id="1830"/>
    <lineage>
        <taxon>Bacteria</taxon>
        <taxon>Bacillati</taxon>
        <taxon>Actinomycetota</taxon>
        <taxon>Actinomycetes</taxon>
        <taxon>Mycobacteriales</taxon>
        <taxon>Nocardiaceae</taxon>
        <taxon>Rhodococcus</taxon>
    </lineage>
</organism>
<dbReference type="AlphaFoldDB" id="A0A098BLG1"/>
<accession>A0A098BLG1</accession>
<evidence type="ECO:0000313" key="1">
    <source>
        <dbReference type="EMBL" id="CDZ89037.1"/>
    </source>
</evidence>
<dbReference type="Proteomes" id="UP000042997">
    <property type="component" value="Unassembled WGS sequence"/>
</dbReference>
<gene>
    <name evidence="1" type="ORF">RHRU231_450204</name>
</gene>
<evidence type="ECO:0000313" key="2">
    <source>
        <dbReference type="Proteomes" id="UP000042997"/>
    </source>
</evidence>
<dbReference type="EMBL" id="CCSD01000056">
    <property type="protein sequence ID" value="CDZ89037.1"/>
    <property type="molecule type" value="Genomic_DNA"/>
</dbReference>
<name>A0A098BLG1_9NOCA</name>
<sequence>MLDPLWLKSRIIIHREVPESITKLVALIDKTQF</sequence>
<reference evidence="1 2" key="1">
    <citation type="journal article" date="2014" name="Genome Announc.">
        <title>Draft Genome Sequence of Propane- and Butane-Oxidizing Actinobacterium Rhodococcus ruber IEGM 231.</title>
        <authorList>
            <person name="Ivshina I.B."/>
            <person name="Kuyukina M.S."/>
            <person name="Krivoruchko A.V."/>
            <person name="Barbe V."/>
            <person name="Fischer C."/>
        </authorList>
    </citation>
    <scope>NUCLEOTIDE SEQUENCE [LARGE SCALE GENOMIC DNA]</scope>
</reference>
<protein>
    <submittedName>
        <fullName evidence="1">Uncharacterized protein</fullName>
    </submittedName>
</protein>